<feature type="compositionally biased region" description="Basic and acidic residues" evidence="7">
    <location>
        <begin position="19"/>
        <end position="32"/>
    </location>
</feature>
<keyword evidence="2 8" id="KW-0812">Transmembrane</keyword>
<keyword evidence="3" id="KW-0547">Nucleotide-binding</keyword>
<feature type="transmembrane region" description="Helical" evidence="8">
    <location>
        <begin position="724"/>
        <end position="753"/>
    </location>
</feature>
<dbReference type="GO" id="GO:0005524">
    <property type="term" value="F:ATP binding"/>
    <property type="evidence" value="ECO:0007669"/>
    <property type="project" value="UniProtKB-KW"/>
</dbReference>
<name>A0A9P4XW95_CRYP1</name>
<evidence type="ECO:0000313" key="11">
    <source>
        <dbReference type="EMBL" id="KAF3762068.1"/>
    </source>
</evidence>
<feature type="transmembrane region" description="Helical" evidence="8">
    <location>
        <begin position="765"/>
        <end position="787"/>
    </location>
</feature>
<dbReference type="Proteomes" id="UP000803844">
    <property type="component" value="Unassembled WGS sequence"/>
</dbReference>
<dbReference type="GeneID" id="63843455"/>
<evidence type="ECO:0000256" key="7">
    <source>
        <dbReference type="SAM" id="MobiDB-lite"/>
    </source>
</evidence>
<dbReference type="PANTHER" id="PTHR43394">
    <property type="entry name" value="ATP-DEPENDENT PERMEASE MDL1, MITOCHONDRIAL"/>
    <property type="match status" value="1"/>
</dbReference>
<dbReference type="CDD" id="cd18577">
    <property type="entry name" value="ABC_6TM_Pgp_ABCB1_D1_like"/>
    <property type="match status" value="1"/>
</dbReference>
<evidence type="ECO:0000256" key="1">
    <source>
        <dbReference type="ARBA" id="ARBA00004141"/>
    </source>
</evidence>
<dbReference type="CDD" id="cd18578">
    <property type="entry name" value="ABC_6TM_Pgp_ABCB1_D2_like"/>
    <property type="match status" value="1"/>
</dbReference>
<feature type="transmembrane region" description="Helical" evidence="8">
    <location>
        <begin position="211"/>
        <end position="231"/>
    </location>
</feature>
<dbReference type="InterPro" id="IPR039421">
    <property type="entry name" value="Type_1_exporter"/>
</dbReference>
<evidence type="ECO:0000313" key="12">
    <source>
        <dbReference type="Proteomes" id="UP000803844"/>
    </source>
</evidence>
<feature type="transmembrane region" description="Helical" evidence="8">
    <location>
        <begin position="838"/>
        <end position="862"/>
    </location>
</feature>
<dbReference type="InterPro" id="IPR027417">
    <property type="entry name" value="P-loop_NTPase"/>
</dbReference>
<keyword evidence="4" id="KW-0067">ATP-binding</keyword>
<dbReference type="GO" id="GO:0090374">
    <property type="term" value="P:oligopeptide export from mitochondrion"/>
    <property type="evidence" value="ECO:0007669"/>
    <property type="project" value="TreeGrafter"/>
</dbReference>
<dbReference type="InterPro" id="IPR011527">
    <property type="entry name" value="ABC1_TM_dom"/>
</dbReference>
<dbReference type="PROSITE" id="PS50929">
    <property type="entry name" value="ABC_TM1F"/>
    <property type="match status" value="2"/>
</dbReference>
<dbReference type="SUPFAM" id="SSF90123">
    <property type="entry name" value="ABC transporter transmembrane region"/>
    <property type="match status" value="2"/>
</dbReference>
<evidence type="ECO:0000256" key="4">
    <source>
        <dbReference type="ARBA" id="ARBA00022840"/>
    </source>
</evidence>
<feature type="domain" description="ABC transporter" evidence="9">
    <location>
        <begin position="394"/>
        <end position="633"/>
    </location>
</feature>
<dbReference type="RefSeq" id="XP_040773047.1">
    <property type="nucleotide sequence ID" value="XM_040926326.1"/>
</dbReference>
<dbReference type="OrthoDB" id="6500128at2759"/>
<dbReference type="EMBL" id="MU032350">
    <property type="protein sequence ID" value="KAF3762068.1"/>
    <property type="molecule type" value="Genomic_DNA"/>
</dbReference>
<dbReference type="InterPro" id="IPR017871">
    <property type="entry name" value="ABC_transporter-like_CS"/>
</dbReference>
<dbReference type="GO" id="GO:0016887">
    <property type="term" value="F:ATP hydrolysis activity"/>
    <property type="evidence" value="ECO:0007669"/>
    <property type="project" value="InterPro"/>
</dbReference>
<feature type="transmembrane region" description="Helical" evidence="8">
    <location>
        <begin position="104"/>
        <end position="132"/>
    </location>
</feature>
<feature type="region of interest" description="Disordered" evidence="7">
    <location>
        <begin position="1"/>
        <end position="34"/>
    </location>
</feature>
<dbReference type="PROSITE" id="PS00211">
    <property type="entry name" value="ABC_TRANSPORTER_1"/>
    <property type="match status" value="1"/>
</dbReference>
<accession>A0A9P4XW95</accession>
<gene>
    <name evidence="11" type="ORF">M406DRAFT_96416</name>
</gene>
<dbReference type="PROSITE" id="PS50893">
    <property type="entry name" value="ABC_TRANSPORTER_2"/>
    <property type="match status" value="2"/>
</dbReference>
<evidence type="ECO:0000256" key="8">
    <source>
        <dbReference type="SAM" id="Phobius"/>
    </source>
</evidence>
<feature type="transmembrane region" description="Helical" evidence="8">
    <location>
        <begin position="329"/>
        <end position="351"/>
    </location>
</feature>
<keyword evidence="5 8" id="KW-1133">Transmembrane helix</keyword>
<comment type="subcellular location">
    <subcellularLocation>
        <location evidence="1">Membrane</location>
        <topology evidence="1">Multi-pass membrane protein</topology>
    </subcellularLocation>
</comment>
<dbReference type="Pfam" id="PF00664">
    <property type="entry name" value="ABC_membrane"/>
    <property type="match status" value="2"/>
</dbReference>
<evidence type="ECO:0000256" key="6">
    <source>
        <dbReference type="ARBA" id="ARBA00023136"/>
    </source>
</evidence>
<feature type="transmembrane region" description="Helical" evidence="8">
    <location>
        <begin position="296"/>
        <end position="317"/>
    </location>
</feature>
<dbReference type="InterPro" id="IPR003593">
    <property type="entry name" value="AAA+_ATPase"/>
</dbReference>
<dbReference type="Gene3D" id="1.20.1560.10">
    <property type="entry name" value="ABC transporter type 1, transmembrane domain"/>
    <property type="match status" value="1"/>
</dbReference>
<evidence type="ECO:0000259" key="10">
    <source>
        <dbReference type="PROSITE" id="PS50929"/>
    </source>
</evidence>
<dbReference type="Pfam" id="PF00005">
    <property type="entry name" value="ABC_tran"/>
    <property type="match status" value="2"/>
</dbReference>
<dbReference type="InterPro" id="IPR003439">
    <property type="entry name" value="ABC_transporter-like_ATP-bd"/>
</dbReference>
<evidence type="ECO:0000256" key="5">
    <source>
        <dbReference type="ARBA" id="ARBA00022989"/>
    </source>
</evidence>
<evidence type="ECO:0000256" key="3">
    <source>
        <dbReference type="ARBA" id="ARBA00022741"/>
    </source>
</evidence>
<feature type="domain" description="ABC transporter" evidence="9">
    <location>
        <begin position="1046"/>
        <end position="1323"/>
    </location>
</feature>
<dbReference type="GO" id="GO:0005743">
    <property type="term" value="C:mitochondrial inner membrane"/>
    <property type="evidence" value="ECO:0007669"/>
    <property type="project" value="TreeGrafter"/>
</dbReference>
<protein>
    <submittedName>
        <fullName evidence="11">Uncharacterized protein</fullName>
    </submittedName>
</protein>
<feature type="transmembrane region" description="Helical" evidence="8">
    <location>
        <begin position="59"/>
        <end position="84"/>
    </location>
</feature>
<dbReference type="PANTHER" id="PTHR43394:SF15">
    <property type="entry name" value="ALPHA-FACTOR-TRANSPORTING ATPASE"/>
    <property type="match status" value="1"/>
</dbReference>
<dbReference type="GO" id="GO:0015421">
    <property type="term" value="F:ABC-type oligopeptide transporter activity"/>
    <property type="evidence" value="ECO:0007669"/>
    <property type="project" value="TreeGrafter"/>
</dbReference>
<proteinExistence type="predicted"/>
<feature type="domain" description="ABC transmembrane type-1" evidence="10">
    <location>
        <begin position="724"/>
        <end position="1012"/>
    </location>
</feature>
<dbReference type="Gene3D" id="3.40.50.300">
    <property type="entry name" value="P-loop containing nucleotide triphosphate hydrolases"/>
    <property type="match status" value="2"/>
</dbReference>
<keyword evidence="6 8" id="KW-0472">Membrane</keyword>
<evidence type="ECO:0000259" key="9">
    <source>
        <dbReference type="PROSITE" id="PS50893"/>
    </source>
</evidence>
<keyword evidence="12" id="KW-1185">Reference proteome</keyword>
<dbReference type="InterPro" id="IPR036640">
    <property type="entry name" value="ABC1_TM_sf"/>
</dbReference>
<dbReference type="SUPFAM" id="SSF52540">
    <property type="entry name" value="P-loop containing nucleoside triphosphate hydrolases"/>
    <property type="match status" value="2"/>
</dbReference>
<feature type="domain" description="ABC transmembrane type-1" evidence="10">
    <location>
        <begin position="60"/>
        <end position="352"/>
    </location>
</feature>
<evidence type="ECO:0000256" key="2">
    <source>
        <dbReference type="ARBA" id="ARBA00022692"/>
    </source>
</evidence>
<dbReference type="FunFam" id="3.40.50.300:FF:001471">
    <property type="entry name" value="P-loop containing nucleoside triphosphate hydrolase protein"/>
    <property type="match status" value="1"/>
</dbReference>
<comment type="caution">
    <text evidence="11">The sequence shown here is derived from an EMBL/GenBank/DDBJ whole genome shotgun (WGS) entry which is preliminary data.</text>
</comment>
<feature type="transmembrane region" description="Helical" evidence="8">
    <location>
        <begin position="184"/>
        <end position="205"/>
    </location>
</feature>
<reference evidence="11" key="1">
    <citation type="journal article" date="2020" name="Phytopathology">
        <title>Genome sequence of the chestnut blight fungus Cryphonectria parasitica EP155: A fundamental resource for an archetypical invasive plant pathogen.</title>
        <authorList>
            <person name="Crouch J.A."/>
            <person name="Dawe A."/>
            <person name="Aerts A."/>
            <person name="Barry K."/>
            <person name="Churchill A.C.L."/>
            <person name="Grimwood J."/>
            <person name="Hillman B."/>
            <person name="Milgroom M.G."/>
            <person name="Pangilinan J."/>
            <person name="Smith M."/>
            <person name="Salamov A."/>
            <person name="Schmutz J."/>
            <person name="Yadav J."/>
            <person name="Grigoriev I.V."/>
            <person name="Nuss D."/>
        </authorList>
    </citation>
    <scope>NUCLEOTIDE SEQUENCE</scope>
    <source>
        <strain evidence="11">EP155</strain>
    </source>
</reference>
<organism evidence="11 12">
    <name type="scientific">Cryphonectria parasitica (strain ATCC 38755 / EP155)</name>
    <dbReference type="NCBI Taxonomy" id="660469"/>
    <lineage>
        <taxon>Eukaryota</taxon>
        <taxon>Fungi</taxon>
        <taxon>Dikarya</taxon>
        <taxon>Ascomycota</taxon>
        <taxon>Pezizomycotina</taxon>
        <taxon>Sordariomycetes</taxon>
        <taxon>Sordariomycetidae</taxon>
        <taxon>Diaporthales</taxon>
        <taxon>Cryphonectriaceae</taxon>
        <taxon>Cryphonectria-Endothia species complex</taxon>
        <taxon>Cryphonectria</taxon>
    </lineage>
</organism>
<dbReference type="SMART" id="SM00382">
    <property type="entry name" value="AAA"/>
    <property type="match status" value="2"/>
</dbReference>
<sequence>MESFPSNKSVEDGQGYSTSRHEHDFYSHESKPETQVVDNSKSTWRDLFAFTERRHLGPLIMAIIAAAFAAAAKTSYAIFLGRVMDILTPLGAGTISKESAMTGVTFWCIILTAMGAAVWIFNSAFMAAWVIFGELIARQARDKIFSNLLNKEMAWFDSQEEGVSSALSAMHVQTRELQIAASQVLGFLVTDFFVAIGCMTIAFYYSWDLTLVLLATIPVSVVALGLISRGLETAIQAQKRELAQGSKLVTAMVTAIDLVKVYNGFDNEVWQYMQTSRKASRYFLQQARRHSMQMGYVKMWMVNLFVVGFWFAVWQVSKGSTTAGDAMTTFYAALTAFQAIEGFGPQWLVLAKGITAGHSLRQVVLDMAASRVQKSGVTAKASGSNHPATCTGDVELNNVSFAYPSNPDKVVLHPASFFFAAGEMTFLVGRSGSGKSTLSNLILKFYEPRTGSILIDGHPVATLADAWVRSNITLIQQSSILFNDSVFMNVAFGGLDPSRVTREEVQAACDMAMLQSTLAGLPEGLDTNVGMGGHNLSGGQKQRLALARARLRDPPVLILDEVTSGLDPISKVLILEAIRIWRAGKTTIVITHDVTQIQDEDYVYVMDQSYLVQEGFRKHLEKDDEGMFASLVALTQGEETGESTATVLSRLAYRPHIVSRSRSGQLTSSSEGGERKGLADSSVVEFMTEKKAAKPEGPHKNVSLFNILSTVWPLLSRSDRLRTIVGLLACLVAAACNPAFSYVFSQLVAVFWAPTWQMSARGQVWAIRLTIIAAVDGVSLFTAHYLMQCVAQSWVTSLRVEALKKILSQPKAFFNKAKHSPSQVVEVLDRNAEEMRNLVGRFVPILLIVAAMMFTAVVWALVTSWKLTLVALASAPAVYAATRSNAAVSTKWEAKTNVASDAAGSVAMETFLNIRVVRALTLEGYFSRRHASSTEYALQTGIKRGVLTGVFYGVNQSMSWWMTALVLWYAATLLTAPSATISVTDIMQVINLLLYSMGSATAMMNNIPQLSQAKATAIQVLYYASLHYSNSHEERGEKRVPTPFPIVMRDLQFAYPAAAKGSPAGGGGEEGDGRKVLRNVNLRIDQGESVAIVGASGCGKSTIANLLLRLYDPLCSSGPHAPLSFAHTAAGDLSTPALRSQIASVPQHPFLFPTTLHENIVYGLHPDSPYRDAAAVVAAAKLACIHGFIVSLPDGYSTIVGEGGVGLSGGQAQRVSIARALVRSPKLLVLDEPTSALDADGAEGVRLAIRSLLEDSHNRVAAAAAAATTAGQDKMAVVVVTHSREMMKMAERIVVMDQGFVAEQGGYDELMSRRGKFAELVGGGVWMPSSNNSAPTTTTQSLGMERQEARHVANRSASVSADADRTESVCLYGSTRRTTEIEGSA</sequence>